<comment type="caution">
    <text evidence="1">The sequence shown here is derived from an EMBL/GenBank/DDBJ whole genome shotgun (WGS) entry which is preliminary data.</text>
</comment>
<gene>
    <name evidence="1" type="ORF">B1B_03846</name>
</gene>
<reference evidence="1" key="2">
    <citation type="journal article" date="2014" name="ISME J.">
        <title>Microbial stratification in low pH oxic and suboxic macroscopic growths along an acid mine drainage.</title>
        <authorList>
            <person name="Mendez-Garcia C."/>
            <person name="Mesa V."/>
            <person name="Sprenger R.R."/>
            <person name="Richter M."/>
            <person name="Diez M.S."/>
            <person name="Solano J."/>
            <person name="Bargiela R."/>
            <person name="Golyshina O.V."/>
            <person name="Manteca A."/>
            <person name="Ramos J.L."/>
            <person name="Gallego J.R."/>
            <person name="Llorente I."/>
            <person name="Martins Dos Santos V.A."/>
            <person name="Jensen O.N."/>
            <person name="Pelaez A.I."/>
            <person name="Sanchez J."/>
            <person name="Ferrer M."/>
        </authorList>
    </citation>
    <scope>NUCLEOTIDE SEQUENCE</scope>
</reference>
<proteinExistence type="predicted"/>
<reference evidence="1" key="1">
    <citation type="submission" date="2013-08" db="EMBL/GenBank/DDBJ databases">
        <authorList>
            <person name="Mendez C."/>
            <person name="Richter M."/>
            <person name="Ferrer M."/>
            <person name="Sanchez J."/>
        </authorList>
    </citation>
    <scope>NUCLEOTIDE SEQUENCE</scope>
</reference>
<feature type="non-terminal residue" evidence="1">
    <location>
        <position position="1"/>
    </location>
</feature>
<accession>T1CU03</accession>
<dbReference type="AlphaFoldDB" id="T1CU03"/>
<evidence type="ECO:0000313" key="1">
    <source>
        <dbReference type="EMBL" id="EQD72294.1"/>
    </source>
</evidence>
<organism evidence="1">
    <name type="scientific">mine drainage metagenome</name>
    <dbReference type="NCBI Taxonomy" id="410659"/>
    <lineage>
        <taxon>unclassified sequences</taxon>
        <taxon>metagenomes</taxon>
        <taxon>ecological metagenomes</taxon>
    </lineage>
</organism>
<dbReference type="EMBL" id="AUZY01002387">
    <property type="protein sequence ID" value="EQD72294.1"/>
    <property type="molecule type" value="Genomic_DNA"/>
</dbReference>
<protein>
    <submittedName>
        <fullName evidence="1">Uncharacterized protein</fullName>
    </submittedName>
</protein>
<name>T1CU03_9ZZZZ</name>
<sequence length="136" mass="15414">EKVLGRERNGLSLALADLPAGLGAYWQVSGNFIVMNQGMVDLMRRRGSPREFNAFVFVVLTHEYLHSLGFLDEVAARRLTARVARASFGEGHPATRMAEGDLWQMYPEFATITPGDGRRIRPVRDFDRDATDRYIR</sequence>